<evidence type="ECO:0000313" key="4">
    <source>
        <dbReference type="Proteomes" id="UP000240804"/>
    </source>
</evidence>
<sequence>MPRINKEERNEYMRRRRDKRKDELIEKFGDKCADCGGTFHKCAYDFHHMNPLEKKFEIAPALDRNWDTILEEVEKCVMLCSNCHRIRHYREDRGETEFRSTLV</sequence>
<protein>
    <recommendedName>
        <fullName evidence="5">HNH endonuclease</fullName>
    </recommendedName>
</protein>
<dbReference type="Proteomes" id="UP000204537">
    <property type="component" value="Segment"/>
</dbReference>
<dbReference type="Gene3D" id="1.10.30.50">
    <property type="match status" value="1"/>
</dbReference>
<dbReference type="Proteomes" id="UP000240804">
    <property type="component" value="Segment"/>
</dbReference>
<dbReference type="OrthoDB" id="25911at10239"/>
<evidence type="ECO:0008006" key="5">
    <source>
        <dbReference type="Google" id="ProtNLM"/>
    </source>
</evidence>
<keyword evidence="3" id="KW-1185">Reference proteome</keyword>
<dbReference type="EMBL" id="KU686199">
    <property type="protein sequence ID" value="AOV59126.1"/>
    <property type="molecule type" value="Genomic_DNA"/>
</dbReference>
<organism evidence="1 4">
    <name type="scientific">Synechococcus phage S-CAM3</name>
    <dbReference type="NCBI Taxonomy" id="1883366"/>
    <lineage>
        <taxon>Viruses</taxon>
        <taxon>Duplodnaviria</taxon>
        <taxon>Heunggongvirae</taxon>
        <taxon>Uroviricota</taxon>
        <taxon>Caudoviricetes</taxon>
        <taxon>Pantevenvirales</taxon>
        <taxon>Kyanoviridae</taxon>
        <taxon>Charybdisvirus</taxon>
        <taxon>Charybdisvirus scam3</taxon>
    </lineage>
</organism>
<dbReference type="KEGG" id="vg:30306433"/>
<dbReference type="EMBL" id="KU686198">
    <property type="protein sequence ID" value="AOV58887.1"/>
    <property type="molecule type" value="Genomic_DNA"/>
</dbReference>
<dbReference type="GeneID" id="30306433"/>
<name>A0A1D8KJR1_9CAUD</name>
<evidence type="ECO:0000313" key="3">
    <source>
        <dbReference type="Proteomes" id="UP000204537"/>
    </source>
</evidence>
<reference evidence="3 4" key="1">
    <citation type="journal article" date="2016" name="Virology">
        <title>The genomic content and context of auxiliary metabolic genes in marine cyanomyoviruses.</title>
        <authorList>
            <person name="Crummett L.T."/>
            <person name="Puxty R.J."/>
            <person name="Weihe C."/>
            <person name="Marston M.F."/>
            <person name="Martiny J.B."/>
        </authorList>
    </citation>
    <scope>NUCLEOTIDE SEQUENCE [LARGE SCALE GENOMIC DNA]</scope>
    <source>
        <strain evidence="1">0910TB04</strain>
        <strain evidence="2">1010CC42</strain>
    </source>
</reference>
<evidence type="ECO:0000313" key="1">
    <source>
        <dbReference type="EMBL" id="AOV58887.1"/>
    </source>
</evidence>
<evidence type="ECO:0000313" key="2">
    <source>
        <dbReference type="EMBL" id="AOV59126.1"/>
    </source>
</evidence>
<proteinExistence type="predicted"/>
<accession>A0A1D8KJR1</accession>
<gene>
    <name evidence="2" type="ORF">C421010_143</name>
    <name evidence="1" type="ORF">T040910_143</name>
</gene>
<dbReference type="RefSeq" id="YP_009321406.1">
    <property type="nucleotide sequence ID" value="NC_031906.1"/>
</dbReference>